<dbReference type="GO" id="GO:0042834">
    <property type="term" value="F:peptidoglycan binding"/>
    <property type="evidence" value="ECO:0007669"/>
    <property type="project" value="InterPro"/>
</dbReference>
<dbReference type="PROSITE" id="PS51724">
    <property type="entry name" value="SPOR"/>
    <property type="match status" value="1"/>
</dbReference>
<evidence type="ECO:0000259" key="2">
    <source>
        <dbReference type="PROSITE" id="PS51724"/>
    </source>
</evidence>
<evidence type="ECO:0000313" key="3">
    <source>
        <dbReference type="EMBL" id="TIC78396.1"/>
    </source>
</evidence>
<feature type="region of interest" description="Disordered" evidence="1">
    <location>
        <begin position="62"/>
        <end position="94"/>
    </location>
</feature>
<evidence type="ECO:0000256" key="1">
    <source>
        <dbReference type="SAM" id="MobiDB-lite"/>
    </source>
</evidence>
<dbReference type="Gene3D" id="3.30.70.1070">
    <property type="entry name" value="Sporulation related repeat"/>
    <property type="match status" value="1"/>
</dbReference>
<accession>A0A4T0UJ74</accession>
<keyword evidence="4" id="KW-1185">Reference proteome</keyword>
<dbReference type="InterPro" id="IPR052521">
    <property type="entry name" value="Cell_div_SPOR-domain"/>
</dbReference>
<dbReference type="OrthoDB" id="7063246at2"/>
<name>A0A4T0UJ74_9NEIS</name>
<feature type="compositionally biased region" description="Pro residues" evidence="1">
    <location>
        <begin position="64"/>
        <end position="85"/>
    </location>
</feature>
<protein>
    <submittedName>
        <fullName evidence="3">SPOR domain-containing protein</fullName>
    </submittedName>
</protein>
<reference evidence="3 4" key="1">
    <citation type="submission" date="2019-04" db="EMBL/GenBank/DDBJ databases">
        <title>Crenobacter sp. nov.</title>
        <authorList>
            <person name="Shi S."/>
        </authorList>
    </citation>
    <scope>NUCLEOTIDE SEQUENCE [LARGE SCALE GENOMIC DNA]</scope>
    <source>
        <strain evidence="3 4">GY 70310</strain>
    </source>
</reference>
<sequence length="205" mass="20974">MAGLLIGLIVGVGAVVGTTMYLNRSSTPFSNLQKQEARQQGASEAGADVTLLEPGTLQEVAPAAPAPVAPSAPVTPAPDAAPPAQAPAAAPDAAAEEGNRFDFYKILPGKLDAVPATPDAPAQAPQPKRAQGFSLQAGAFANEAEADNLKAKLALMGVEANIQTVETANGLMHRVRVGPFARQTDAERVRNELKAGGVPSDLIKP</sequence>
<dbReference type="PANTHER" id="PTHR38687:SF1">
    <property type="entry name" value="CELL DIVISION PROTEIN DEDD"/>
    <property type="match status" value="1"/>
</dbReference>
<feature type="domain" description="SPOR" evidence="2">
    <location>
        <begin position="127"/>
        <end position="205"/>
    </location>
</feature>
<gene>
    <name evidence="3" type="ORF">E5K04_16535</name>
</gene>
<dbReference type="GO" id="GO:0032506">
    <property type="term" value="P:cytokinetic process"/>
    <property type="evidence" value="ECO:0007669"/>
    <property type="project" value="TreeGrafter"/>
</dbReference>
<dbReference type="Proteomes" id="UP000308891">
    <property type="component" value="Unassembled WGS sequence"/>
</dbReference>
<dbReference type="AlphaFoldDB" id="A0A4T0UJ74"/>
<dbReference type="PANTHER" id="PTHR38687">
    <property type="entry name" value="CELL DIVISION PROTEIN DEDD-RELATED"/>
    <property type="match status" value="1"/>
</dbReference>
<dbReference type="GO" id="GO:0032153">
    <property type="term" value="C:cell division site"/>
    <property type="evidence" value="ECO:0007669"/>
    <property type="project" value="TreeGrafter"/>
</dbReference>
<comment type="caution">
    <text evidence="3">The sequence shown here is derived from an EMBL/GenBank/DDBJ whole genome shotgun (WGS) entry which is preliminary data.</text>
</comment>
<dbReference type="InterPro" id="IPR036680">
    <property type="entry name" value="SPOR-like_sf"/>
</dbReference>
<evidence type="ECO:0000313" key="4">
    <source>
        <dbReference type="Proteomes" id="UP000308891"/>
    </source>
</evidence>
<organism evidence="3 4">
    <name type="scientific">Crenobacter intestini</name>
    <dbReference type="NCBI Taxonomy" id="2563443"/>
    <lineage>
        <taxon>Bacteria</taxon>
        <taxon>Pseudomonadati</taxon>
        <taxon>Pseudomonadota</taxon>
        <taxon>Betaproteobacteria</taxon>
        <taxon>Neisseriales</taxon>
        <taxon>Neisseriaceae</taxon>
        <taxon>Crenobacter</taxon>
    </lineage>
</organism>
<proteinExistence type="predicted"/>
<dbReference type="SUPFAM" id="SSF110997">
    <property type="entry name" value="Sporulation related repeat"/>
    <property type="match status" value="1"/>
</dbReference>
<dbReference type="Pfam" id="PF05036">
    <property type="entry name" value="SPOR"/>
    <property type="match status" value="1"/>
</dbReference>
<dbReference type="EMBL" id="STGJ01000039">
    <property type="protein sequence ID" value="TIC78396.1"/>
    <property type="molecule type" value="Genomic_DNA"/>
</dbReference>
<dbReference type="InterPro" id="IPR007730">
    <property type="entry name" value="SPOR-like_dom"/>
</dbReference>
<dbReference type="GO" id="GO:0030428">
    <property type="term" value="C:cell septum"/>
    <property type="evidence" value="ECO:0007669"/>
    <property type="project" value="TreeGrafter"/>
</dbReference>